<reference evidence="1 2" key="1">
    <citation type="submission" date="2019-11" db="EMBL/GenBank/DDBJ databases">
        <title>Whole genome sequence of Oryza granulata.</title>
        <authorList>
            <person name="Li W."/>
        </authorList>
    </citation>
    <scope>NUCLEOTIDE SEQUENCE [LARGE SCALE GENOMIC DNA]</scope>
    <source>
        <strain evidence="2">cv. Menghai</strain>
        <tissue evidence="1">Leaf</tissue>
    </source>
</reference>
<keyword evidence="2" id="KW-1185">Reference proteome</keyword>
<gene>
    <name evidence="1" type="ORF">E2562_018641</name>
</gene>
<evidence type="ECO:0000313" key="1">
    <source>
        <dbReference type="EMBL" id="KAF0892858.1"/>
    </source>
</evidence>
<name>A0A6G1BXI8_9ORYZ</name>
<evidence type="ECO:0000313" key="2">
    <source>
        <dbReference type="Proteomes" id="UP000479710"/>
    </source>
</evidence>
<dbReference type="AlphaFoldDB" id="A0A6G1BXI8"/>
<organism evidence="1 2">
    <name type="scientific">Oryza meyeriana var. granulata</name>
    <dbReference type="NCBI Taxonomy" id="110450"/>
    <lineage>
        <taxon>Eukaryota</taxon>
        <taxon>Viridiplantae</taxon>
        <taxon>Streptophyta</taxon>
        <taxon>Embryophyta</taxon>
        <taxon>Tracheophyta</taxon>
        <taxon>Spermatophyta</taxon>
        <taxon>Magnoliopsida</taxon>
        <taxon>Liliopsida</taxon>
        <taxon>Poales</taxon>
        <taxon>Poaceae</taxon>
        <taxon>BOP clade</taxon>
        <taxon>Oryzoideae</taxon>
        <taxon>Oryzeae</taxon>
        <taxon>Oryzinae</taxon>
        <taxon>Oryza</taxon>
        <taxon>Oryza meyeriana</taxon>
    </lineage>
</organism>
<comment type="caution">
    <text evidence="1">The sequence shown here is derived from an EMBL/GenBank/DDBJ whole genome shotgun (WGS) entry which is preliminary data.</text>
</comment>
<proteinExistence type="predicted"/>
<dbReference type="Proteomes" id="UP000479710">
    <property type="component" value="Unassembled WGS sequence"/>
</dbReference>
<sequence length="88" mass="9659">MSRARTLLELEQAIAGEQALGTLCSTSISCRPALELALNLRRHHHGLELALSSSTLDLRWHRLALEFTIFGEQSSVTALNLCRTSPCA</sequence>
<protein>
    <submittedName>
        <fullName evidence="1">Uncharacterized protein</fullName>
    </submittedName>
</protein>
<accession>A0A6G1BXI8</accession>
<dbReference type="EMBL" id="SPHZ02000011">
    <property type="protein sequence ID" value="KAF0892858.1"/>
    <property type="molecule type" value="Genomic_DNA"/>
</dbReference>
<dbReference type="PROSITE" id="PS51257">
    <property type="entry name" value="PROKAR_LIPOPROTEIN"/>
    <property type="match status" value="1"/>
</dbReference>